<dbReference type="PANTHER" id="PTHR31657">
    <property type="entry name" value="ETHYLENE-RESPONSIVE TRANSCRIPTION FACTOR ERF061"/>
    <property type="match status" value="1"/>
</dbReference>
<evidence type="ECO:0000256" key="2">
    <source>
        <dbReference type="ARBA" id="ARBA00022745"/>
    </source>
</evidence>
<dbReference type="GO" id="GO:0009873">
    <property type="term" value="P:ethylene-activated signaling pathway"/>
    <property type="evidence" value="ECO:0007669"/>
    <property type="project" value="UniProtKB-KW"/>
</dbReference>
<gene>
    <name evidence="10" type="ORF">RND71_016054</name>
</gene>
<dbReference type="PANTHER" id="PTHR31657:SF87">
    <property type="entry name" value="ETHYLENE-RESPONSIVE TRANSCRIPTION FACTOR RAP2-13"/>
    <property type="match status" value="1"/>
</dbReference>
<keyword evidence="3" id="KW-0805">Transcription regulation</keyword>
<evidence type="ECO:0000313" key="10">
    <source>
        <dbReference type="EMBL" id="KAK4364696.1"/>
    </source>
</evidence>
<dbReference type="EMBL" id="JAVYJV010000008">
    <property type="protein sequence ID" value="KAK4364696.1"/>
    <property type="molecule type" value="Genomic_DNA"/>
</dbReference>
<dbReference type="SMART" id="SM00380">
    <property type="entry name" value="AP2"/>
    <property type="match status" value="1"/>
</dbReference>
<keyword evidence="7" id="KW-0539">Nucleus</keyword>
<keyword evidence="4" id="KW-0238">DNA-binding</keyword>
<dbReference type="InterPro" id="IPR051758">
    <property type="entry name" value="ERF/AP2-like"/>
</dbReference>
<keyword evidence="5" id="KW-0010">Activator</keyword>
<evidence type="ECO:0000256" key="6">
    <source>
        <dbReference type="ARBA" id="ARBA00023163"/>
    </source>
</evidence>
<name>A0AAE1S7G0_9SOLA</name>
<evidence type="ECO:0000256" key="5">
    <source>
        <dbReference type="ARBA" id="ARBA00023159"/>
    </source>
</evidence>
<dbReference type="Proteomes" id="UP001291623">
    <property type="component" value="Unassembled WGS sequence"/>
</dbReference>
<dbReference type="InterPro" id="IPR001471">
    <property type="entry name" value="AP2/ERF_dom"/>
</dbReference>
<keyword evidence="11" id="KW-1185">Reference proteome</keyword>
<evidence type="ECO:0000256" key="8">
    <source>
        <dbReference type="ARBA" id="ARBA00024343"/>
    </source>
</evidence>
<protein>
    <recommendedName>
        <fullName evidence="9">AP2/ERF domain-containing protein</fullName>
    </recommendedName>
</protein>
<comment type="similarity">
    <text evidence="8">Belongs to the AP2/ERF transcription factor family. ERF subfamily.</text>
</comment>
<proteinExistence type="inferred from homology"/>
<organism evidence="10 11">
    <name type="scientific">Anisodus tanguticus</name>
    <dbReference type="NCBI Taxonomy" id="243964"/>
    <lineage>
        <taxon>Eukaryota</taxon>
        <taxon>Viridiplantae</taxon>
        <taxon>Streptophyta</taxon>
        <taxon>Embryophyta</taxon>
        <taxon>Tracheophyta</taxon>
        <taxon>Spermatophyta</taxon>
        <taxon>Magnoliopsida</taxon>
        <taxon>eudicotyledons</taxon>
        <taxon>Gunneridae</taxon>
        <taxon>Pentapetalae</taxon>
        <taxon>asterids</taxon>
        <taxon>lamiids</taxon>
        <taxon>Solanales</taxon>
        <taxon>Solanaceae</taxon>
        <taxon>Solanoideae</taxon>
        <taxon>Hyoscyameae</taxon>
        <taxon>Anisodus</taxon>
    </lineage>
</organism>
<comment type="caution">
    <text evidence="10">The sequence shown here is derived from an EMBL/GenBank/DDBJ whole genome shotgun (WGS) entry which is preliminary data.</text>
</comment>
<evidence type="ECO:0000256" key="4">
    <source>
        <dbReference type="ARBA" id="ARBA00023125"/>
    </source>
</evidence>
<dbReference type="GO" id="GO:0000976">
    <property type="term" value="F:transcription cis-regulatory region binding"/>
    <property type="evidence" value="ECO:0007669"/>
    <property type="project" value="UniProtKB-ARBA"/>
</dbReference>
<sequence>MKEILIHKIETKGTLFCHQRNVKSSVDKRVRPIQLQVAFSAFLFILPILANEGASYGTIELIARLVIQSYQLVNGFRPTTRRRSLRGHCSVAECRAKTFDTAEEAALAYDQAAFSMRGPLALLNFPMEKYSKEQRTGFRKLKYNDHTTA</sequence>
<dbReference type="InterPro" id="IPR016177">
    <property type="entry name" value="DNA-bd_dom_sf"/>
</dbReference>
<keyword evidence="6" id="KW-0804">Transcription</keyword>
<dbReference type="InterPro" id="IPR036955">
    <property type="entry name" value="AP2/ERF_dom_sf"/>
</dbReference>
<dbReference type="Gene3D" id="3.30.730.10">
    <property type="entry name" value="AP2/ERF domain"/>
    <property type="match status" value="1"/>
</dbReference>
<evidence type="ECO:0000313" key="11">
    <source>
        <dbReference type="Proteomes" id="UP001291623"/>
    </source>
</evidence>
<evidence type="ECO:0000256" key="1">
    <source>
        <dbReference type="ARBA" id="ARBA00004123"/>
    </source>
</evidence>
<dbReference type="SUPFAM" id="SSF54171">
    <property type="entry name" value="DNA-binding domain"/>
    <property type="match status" value="1"/>
</dbReference>
<comment type="subcellular location">
    <subcellularLocation>
        <location evidence="1">Nucleus</location>
    </subcellularLocation>
</comment>
<dbReference type="CDD" id="cd00018">
    <property type="entry name" value="AP2"/>
    <property type="match status" value="1"/>
</dbReference>
<evidence type="ECO:0000256" key="7">
    <source>
        <dbReference type="ARBA" id="ARBA00023242"/>
    </source>
</evidence>
<feature type="domain" description="AP2/ERF" evidence="9">
    <location>
        <begin position="98"/>
        <end position="126"/>
    </location>
</feature>
<evidence type="ECO:0000256" key="3">
    <source>
        <dbReference type="ARBA" id="ARBA00023015"/>
    </source>
</evidence>
<dbReference type="GO" id="GO:0003700">
    <property type="term" value="F:DNA-binding transcription factor activity"/>
    <property type="evidence" value="ECO:0007669"/>
    <property type="project" value="InterPro"/>
</dbReference>
<dbReference type="PROSITE" id="PS51032">
    <property type="entry name" value="AP2_ERF"/>
    <property type="match status" value="1"/>
</dbReference>
<reference evidence="10" key="1">
    <citation type="submission" date="2023-12" db="EMBL/GenBank/DDBJ databases">
        <title>Genome assembly of Anisodus tanguticus.</title>
        <authorList>
            <person name="Wang Y.-J."/>
        </authorList>
    </citation>
    <scope>NUCLEOTIDE SEQUENCE</scope>
    <source>
        <strain evidence="10">KB-2021</strain>
        <tissue evidence="10">Leaf</tissue>
    </source>
</reference>
<dbReference type="AlphaFoldDB" id="A0AAE1S7G0"/>
<accession>A0AAE1S7G0</accession>
<dbReference type="GO" id="GO:0005634">
    <property type="term" value="C:nucleus"/>
    <property type="evidence" value="ECO:0007669"/>
    <property type="project" value="UniProtKB-SubCell"/>
</dbReference>
<keyword evidence="2" id="KW-0936">Ethylene signaling pathway</keyword>
<evidence type="ECO:0000259" key="9">
    <source>
        <dbReference type="PROSITE" id="PS51032"/>
    </source>
</evidence>